<evidence type="ECO:0000256" key="6">
    <source>
        <dbReference type="ARBA" id="ARBA00022806"/>
    </source>
</evidence>
<dbReference type="InterPro" id="IPR036855">
    <property type="entry name" value="Znf_CCCH_sf"/>
</dbReference>
<feature type="domain" description="RZ-type" evidence="11">
    <location>
        <begin position="1860"/>
        <end position="1936"/>
    </location>
</feature>
<keyword evidence="6" id="KW-0547">Nucleotide-binding</keyword>
<dbReference type="InterPro" id="IPR027417">
    <property type="entry name" value="P-loop_NTPase"/>
</dbReference>
<dbReference type="OrthoDB" id="2423195at2759"/>
<keyword evidence="6" id="KW-0347">Helicase</keyword>
<sequence length="1939" mass="218750">MAQQFRRRPCHFFSQPGGCAKGDSCTFSHEVRIEEFQQHQPICRHFLRGSCTYGEKCKFSHQQKEQDDMKAETISQASSLQSELRAWRSLLPSSNKNVRPLGNKISHFFQQGFRLIYAEPAIMQKVVEALSSEGGLARIKELVEVQLESCSEEQLATVFSSDFLPFFQTITSPDVLASHVLEKHVGTIYNYLFGHGGNCALGLYEHLARMFKYMSDSALPDQVLEKLQPNFATCLGAAIAVLAKLIDTNGTAGLNEEFHRVVETLARILGNIGEDKQEHFRVLRTRQQLLRIEQRLGLGQDMAVAGPLVNIDGPGWLSKGGCRHDNDFEDISKIRILPTGDEIRSHRQEYLPLMDPAQLHLGGIEGLLDRHFRLLREDTVGQLRNAIRLELHNSSDTKEIRQAIRTYAYQNLRSSTIEMDQRKGLRFLVSFDQPAALHKLNEKADRERQEWWETSKRLQAESLVCILNSEEAVIFCTVRLLAHEQGESHSGSGVNLNFRGQRDRAHAVLRLVETDEHNIRQLLGLSQAQIPQAKNSLIEFLALQTMSATLDLPFADMLAPSSAFNHNQIRIPPPIYTTDRNFRFDLSCLMNEDNAMTLAIREQFDLDRFRQSTSLDYAQASAVVDALTRSVALIQGPPGTGKGFTGVALIKVLLENAKSGDIGPVICVCYTNHALDQLLEQLLAHGIEQIIRIGSQSKSELLQPLNLWTVMKMVDRTQMERGIRAELAKKLTRDTEYIQSLLEELGRAGSVISIEEYLKVNYPNQYRQLFSDEDEEGFTFVYRKENAIDDWLHARHPKTTDLGESAGVTRPLAELLTADVHDMSMTERDILYRYWTSGIVDDLRDQLTTSLLDYRVTSKEHEHVQDDLKLRCLKQAKIIGLTTTGLAKNVSLFRRLRSKVLICEEADEVLEAHLFTALLPSIEQAIFIGDPQQLRPQIQNYELSRENYEGEKYSLDLSLFERLIQPQESWPGLPYSVLQTQRRMHPGISHLIRETLYPQLEDAETVVDYPEVPGIRKRLYWLDHSHLESGEDEKSTSSHSNDFEVEMVTALVSHLTRQSVYQPNDIAVLTPYLGQLHKLRQSLMCRCEIVVNDRDAQDLDAPGLEEPLVQQRSETARTTLLNAVRIATVDNFQGEEAKVVVISLVRSNAQNRCGFLKTSNRINVLLSRAKHGMYIIGNSLTYEGVQMWNDMLRMLRESRNVGPELELQCSRHPETLMNVSIPDDFLRLAPEGGCTEMCAKRLTCGHKCLMKCHSETLHNAVVCLEPCTRSMNGCDHGCPRRCGEPCEEKCMVELEKLNIILTCGHVITKLPCWQVQDPSKIACKEEVLKTVPFCGHKVILSCDSDVESRDFACDAVCNAILPCGHPCRRRCRQCLKRFEGVVKLDHGVCQAICDRAYTTCSHRCTDFCHGKDCPPCQQPCEVRCAHSLCAKKCSDSCAPCAESSCLSRWPHSACTMPCAAPCDWIPCSKRCEKSLNCGHPCPSVCGEQCPDAKYCHVCASDDIRETQVDYIEGKTYNDIDPAQDPVIFPQCGHFITVSNMDGQMDMARHYTMAADGSPNGLRGESEPLSDSNLGVKSCPQCRSSLRNVSRYGRIVRRALLDEATKKFIIAASRDYVPLAKRLLDIQGELQSTTAEQQQTFVLARTEKVKLEGSPAYQAQTIAKKSRKSTRYKPTLTLRRTVQKHLDSVRVQEQPFRRVWDMVQTARRLHSTAQGSFKFSSSVLHTTSELRATALLFRCDITLLSDFVKQQQQLASGEMQGELSINLVRNRRDSLVMIETAESAGDILRQMEGHFFFASFVAIERMVRGEETGDLKERALEHIKTAEALPDNSDAGYIQGVLVELEEVKRALNEGIFYSVVQNEEWRAVVSATSQEFSTTGHWYRCLNGHPFAIGECGRPMENTRCPECGAPVDGQHHQAAEGVEQMHGLEQEFSVMGIE</sequence>
<evidence type="ECO:0000256" key="7">
    <source>
        <dbReference type="ARBA" id="ARBA00022833"/>
    </source>
</evidence>
<dbReference type="GO" id="GO:0031380">
    <property type="term" value="C:nuclear RNA-directed RNA polymerase complex"/>
    <property type="evidence" value="ECO:0007669"/>
    <property type="project" value="TreeGrafter"/>
</dbReference>
<evidence type="ECO:0000256" key="4">
    <source>
        <dbReference type="ARBA" id="ARBA00022737"/>
    </source>
</evidence>
<dbReference type="InterPro" id="IPR000571">
    <property type="entry name" value="Znf_CCCH"/>
</dbReference>
<feature type="domain" description="C3H1-type" evidence="10">
    <location>
        <begin position="37"/>
        <end position="64"/>
    </location>
</feature>
<dbReference type="EMBL" id="ML991856">
    <property type="protein sequence ID" value="KAF2229709.1"/>
    <property type="molecule type" value="Genomic_DNA"/>
</dbReference>
<dbReference type="GO" id="GO:0031048">
    <property type="term" value="P:regulatory ncRNA-mediated heterochromatin formation"/>
    <property type="evidence" value="ECO:0007669"/>
    <property type="project" value="TreeGrafter"/>
</dbReference>
<keyword evidence="4" id="KW-0677">Repeat</keyword>
<dbReference type="GO" id="GO:0004386">
    <property type="term" value="F:helicase activity"/>
    <property type="evidence" value="ECO:0007669"/>
    <property type="project" value="InterPro"/>
</dbReference>
<dbReference type="CDD" id="cd06008">
    <property type="entry name" value="NF-X1-zinc-finger"/>
    <property type="match status" value="1"/>
</dbReference>
<dbReference type="GO" id="GO:0008270">
    <property type="term" value="F:zinc ion binding"/>
    <property type="evidence" value="ECO:0007669"/>
    <property type="project" value="UniProtKB-KW"/>
</dbReference>
<feature type="zinc finger region" description="C3H1-type" evidence="9">
    <location>
        <begin position="37"/>
        <end position="64"/>
    </location>
</feature>
<dbReference type="FunFam" id="3.40.50.300:FF:001660">
    <property type="entry name" value="NF-X1 finger and helicase protein, putative"/>
    <property type="match status" value="1"/>
</dbReference>
<feature type="domain" description="C3H1-type" evidence="10">
    <location>
        <begin position="4"/>
        <end position="32"/>
    </location>
</feature>
<dbReference type="CDD" id="cd18808">
    <property type="entry name" value="SF1_C_Upf1"/>
    <property type="match status" value="1"/>
</dbReference>
<dbReference type="Proteomes" id="UP000800092">
    <property type="component" value="Unassembled WGS sequence"/>
</dbReference>
<dbReference type="InterPro" id="IPR047187">
    <property type="entry name" value="SF1_C_Upf1"/>
</dbReference>
<dbReference type="GO" id="GO:0016787">
    <property type="term" value="F:hydrolase activity"/>
    <property type="evidence" value="ECO:0007669"/>
    <property type="project" value="UniProtKB-KW"/>
</dbReference>
<protein>
    <submittedName>
        <fullName evidence="12">P-loop containing nucleoside triphosphate hydrolase protein</fullName>
    </submittedName>
</protein>
<evidence type="ECO:0000256" key="8">
    <source>
        <dbReference type="ARBA" id="ARBA00022859"/>
    </source>
</evidence>
<keyword evidence="8" id="KW-0391">Immunity</keyword>
<dbReference type="InterPro" id="IPR041367">
    <property type="entry name" value="Znf-CCCH_4"/>
</dbReference>
<dbReference type="Pfam" id="PF13086">
    <property type="entry name" value="AAA_11"/>
    <property type="match status" value="1"/>
</dbReference>
<evidence type="ECO:0000313" key="12">
    <source>
        <dbReference type="EMBL" id="KAF2229709.1"/>
    </source>
</evidence>
<evidence type="ECO:0000259" key="11">
    <source>
        <dbReference type="PROSITE" id="PS51981"/>
    </source>
</evidence>
<evidence type="ECO:0000256" key="1">
    <source>
        <dbReference type="ARBA" id="ARBA00004496"/>
    </source>
</evidence>
<evidence type="ECO:0000256" key="2">
    <source>
        <dbReference type="ARBA" id="ARBA00022490"/>
    </source>
</evidence>
<dbReference type="Pfam" id="PF20173">
    <property type="entry name" value="ZnF_RZ-type"/>
    <property type="match status" value="1"/>
</dbReference>
<dbReference type="SUPFAM" id="SSF52540">
    <property type="entry name" value="P-loop containing nucleoside triphosphate hydrolases"/>
    <property type="match status" value="1"/>
</dbReference>
<feature type="zinc finger region" description="C3H1-type" evidence="9">
    <location>
        <begin position="4"/>
        <end position="32"/>
    </location>
</feature>
<keyword evidence="7 9" id="KW-0862">Zinc</keyword>
<dbReference type="Pfam" id="PF18044">
    <property type="entry name" value="zf-CCCH_4"/>
    <property type="match status" value="1"/>
</dbReference>
<dbReference type="PANTHER" id="PTHR10887">
    <property type="entry name" value="DNA2/NAM7 HELICASE FAMILY"/>
    <property type="match status" value="1"/>
</dbReference>
<keyword evidence="3 9" id="KW-0479">Metal-binding</keyword>
<dbReference type="GO" id="GO:0002376">
    <property type="term" value="P:immune system process"/>
    <property type="evidence" value="ECO:0007669"/>
    <property type="project" value="UniProtKB-KW"/>
</dbReference>
<dbReference type="SMART" id="SM00438">
    <property type="entry name" value="ZnF_NFX"/>
    <property type="match status" value="4"/>
</dbReference>
<evidence type="ECO:0000256" key="5">
    <source>
        <dbReference type="ARBA" id="ARBA00022771"/>
    </source>
</evidence>
<dbReference type="CDD" id="cd17936">
    <property type="entry name" value="EEXXEc_NFX1"/>
    <property type="match status" value="1"/>
</dbReference>
<reference evidence="12" key="1">
    <citation type="journal article" date="2020" name="Stud. Mycol.">
        <title>101 Dothideomycetes genomes: a test case for predicting lifestyles and emergence of pathogens.</title>
        <authorList>
            <person name="Haridas S."/>
            <person name="Albert R."/>
            <person name="Binder M."/>
            <person name="Bloem J."/>
            <person name="Labutti K."/>
            <person name="Salamov A."/>
            <person name="Andreopoulos B."/>
            <person name="Baker S."/>
            <person name="Barry K."/>
            <person name="Bills G."/>
            <person name="Bluhm B."/>
            <person name="Cannon C."/>
            <person name="Castanera R."/>
            <person name="Culley D."/>
            <person name="Daum C."/>
            <person name="Ezra D."/>
            <person name="Gonzalez J."/>
            <person name="Henrissat B."/>
            <person name="Kuo A."/>
            <person name="Liang C."/>
            <person name="Lipzen A."/>
            <person name="Lutzoni F."/>
            <person name="Magnuson J."/>
            <person name="Mondo S."/>
            <person name="Nolan M."/>
            <person name="Ohm R."/>
            <person name="Pangilinan J."/>
            <person name="Park H.-J."/>
            <person name="Ramirez L."/>
            <person name="Alfaro M."/>
            <person name="Sun H."/>
            <person name="Tritt A."/>
            <person name="Yoshinaga Y."/>
            <person name="Zwiers L.-H."/>
            <person name="Turgeon B."/>
            <person name="Goodwin S."/>
            <person name="Spatafora J."/>
            <person name="Crous P."/>
            <person name="Grigoriev I."/>
        </authorList>
    </citation>
    <scope>NUCLEOTIDE SEQUENCE</scope>
    <source>
        <strain evidence="12">Tuck. ex Michener</strain>
    </source>
</reference>
<proteinExistence type="predicted"/>
<dbReference type="InterPro" id="IPR045055">
    <property type="entry name" value="DNA2/NAM7-like"/>
</dbReference>
<gene>
    <name evidence="12" type="ORF">EV356DRAFT_561939</name>
</gene>
<dbReference type="PROSITE" id="PS50103">
    <property type="entry name" value="ZF_C3H1"/>
    <property type="match status" value="2"/>
</dbReference>
<dbReference type="InterPro" id="IPR046439">
    <property type="entry name" value="ZF_RZ_dom"/>
</dbReference>
<keyword evidence="2" id="KW-0963">Cytoplasm</keyword>
<comment type="subcellular location">
    <subcellularLocation>
        <location evidence="1">Cytoplasm</location>
    </subcellularLocation>
</comment>
<accession>A0A6A6GVR0</accession>
<evidence type="ECO:0000256" key="9">
    <source>
        <dbReference type="PROSITE-ProRule" id="PRU00723"/>
    </source>
</evidence>
<dbReference type="Pfam" id="PF13087">
    <property type="entry name" value="AAA_12"/>
    <property type="match status" value="1"/>
</dbReference>
<keyword evidence="6" id="KW-0067">ATP-binding</keyword>
<dbReference type="InterPro" id="IPR000967">
    <property type="entry name" value="Znf_NFX1"/>
</dbReference>
<dbReference type="SMART" id="SM00356">
    <property type="entry name" value="ZnF_C3H1"/>
    <property type="match status" value="2"/>
</dbReference>
<dbReference type="Gene3D" id="4.10.1000.10">
    <property type="entry name" value="Zinc finger, CCCH-type"/>
    <property type="match status" value="1"/>
</dbReference>
<dbReference type="Gene3D" id="3.40.50.300">
    <property type="entry name" value="P-loop containing nucleotide triphosphate hydrolases"/>
    <property type="match status" value="2"/>
</dbReference>
<dbReference type="SUPFAM" id="SSF90229">
    <property type="entry name" value="CCCH zinc finger"/>
    <property type="match status" value="2"/>
</dbReference>
<organism evidence="12 13">
    <name type="scientific">Viridothelium virens</name>
    <name type="common">Speckled blister lichen</name>
    <name type="synonym">Trypethelium virens</name>
    <dbReference type="NCBI Taxonomy" id="1048519"/>
    <lineage>
        <taxon>Eukaryota</taxon>
        <taxon>Fungi</taxon>
        <taxon>Dikarya</taxon>
        <taxon>Ascomycota</taxon>
        <taxon>Pezizomycotina</taxon>
        <taxon>Dothideomycetes</taxon>
        <taxon>Dothideomycetes incertae sedis</taxon>
        <taxon>Trypetheliales</taxon>
        <taxon>Trypetheliaceae</taxon>
        <taxon>Viridothelium</taxon>
    </lineage>
</organism>
<dbReference type="InterPro" id="IPR041677">
    <property type="entry name" value="DNA2/NAM7_AAA_11"/>
</dbReference>
<evidence type="ECO:0000259" key="10">
    <source>
        <dbReference type="PROSITE" id="PS50103"/>
    </source>
</evidence>
<keyword evidence="13" id="KW-1185">Reference proteome</keyword>
<dbReference type="PANTHER" id="PTHR10887:SF445">
    <property type="entry name" value="NFX1-TYPE ZINC FINGER-CONTAINING PROTEIN 1"/>
    <property type="match status" value="1"/>
</dbReference>
<keyword evidence="5 9" id="KW-0863">Zinc-finger</keyword>
<name>A0A6A6GVR0_VIRVR</name>
<dbReference type="InterPro" id="IPR041679">
    <property type="entry name" value="DNA2/NAM7-like_C"/>
</dbReference>
<dbReference type="PROSITE" id="PS51981">
    <property type="entry name" value="ZF_RZ"/>
    <property type="match status" value="1"/>
</dbReference>
<evidence type="ECO:0000256" key="3">
    <source>
        <dbReference type="ARBA" id="ARBA00022723"/>
    </source>
</evidence>
<evidence type="ECO:0000313" key="13">
    <source>
        <dbReference type="Proteomes" id="UP000800092"/>
    </source>
</evidence>
<keyword evidence="12" id="KW-0378">Hydrolase</keyword>
<dbReference type="GO" id="GO:0005737">
    <property type="term" value="C:cytoplasm"/>
    <property type="evidence" value="ECO:0007669"/>
    <property type="project" value="UniProtKB-SubCell"/>
</dbReference>